<keyword evidence="2 4" id="KW-0689">Ribosomal protein</keyword>
<evidence type="ECO:0000313" key="4">
    <source>
        <dbReference type="EMBL" id="ELK26522.1"/>
    </source>
</evidence>
<evidence type="ECO:0000256" key="3">
    <source>
        <dbReference type="ARBA" id="ARBA00023274"/>
    </source>
</evidence>
<dbReference type="Proteomes" id="UP000010556">
    <property type="component" value="Unassembled WGS sequence"/>
</dbReference>
<dbReference type="AlphaFoldDB" id="L5LK03"/>
<sequence>MGRVLWGSHVCTNQNLEPLAPQSEHNTEEIHICSAPAASALPALVMSKGHQVEEDSECPLVVEDKVEGYKKTKEAVMLLKKLRAWNDIKRSLSLVNESWQGQKRNHIRIQCRGLCIICKEDTGIIKTFRNIPGITLRDVSKLNILKLAPGGYVG</sequence>
<proteinExistence type="inferred from homology"/>
<evidence type="ECO:0000313" key="5">
    <source>
        <dbReference type="Proteomes" id="UP000010556"/>
    </source>
</evidence>
<dbReference type="Pfam" id="PF00573">
    <property type="entry name" value="Ribosomal_L4"/>
    <property type="match status" value="1"/>
</dbReference>
<dbReference type="GO" id="GO:0005840">
    <property type="term" value="C:ribosome"/>
    <property type="evidence" value="ECO:0007669"/>
    <property type="project" value="UniProtKB-KW"/>
</dbReference>
<keyword evidence="5" id="KW-1185">Reference proteome</keyword>
<organism evidence="4 5">
    <name type="scientific">Myotis davidii</name>
    <name type="common">David's myotis</name>
    <dbReference type="NCBI Taxonomy" id="225400"/>
    <lineage>
        <taxon>Eukaryota</taxon>
        <taxon>Metazoa</taxon>
        <taxon>Chordata</taxon>
        <taxon>Craniata</taxon>
        <taxon>Vertebrata</taxon>
        <taxon>Euteleostomi</taxon>
        <taxon>Mammalia</taxon>
        <taxon>Eutheria</taxon>
        <taxon>Laurasiatheria</taxon>
        <taxon>Chiroptera</taxon>
        <taxon>Yangochiroptera</taxon>
        <taxon>Vespertilionidae</taxon>
        <taxon>Myotis</taxon>
    </lineage>
</organism>
<dbReference type="InterPro" id="IPR002136">
    <property type="entry name" value="Ribosomal_uL4"/>
</dbReference>
<evidence type="ECO:0000256" key="1">
    <source>
        <dbReference type="ARBA" id="ARBA00010528"/>
    </source>
</evidence>
<dbReference type="PANTHER" id="PTHR19431">
    <property type="entry name" value="60S RIBOSOMAL PROTEIN L4"/>
    <property type="match status" value="1"/>
</dbReference>
<dbReference type="Gene3D" id="3.40.1370.10">
    <property type="match status" value="1"/>
</dbReference>
<protein>
    <submittedName>
        <fullName evidence="4">60S ribosomal protein L4</fullName>
    </submittedName>
</protein>
<comment type="similarity">
    <text evidence="1">Belongs to the universal ribosomal protein uL4 family.</text>
</comment>
<gene>
    <name evidence="4" type="ORF">MDA_GLEAN10011398</name>
</gene>
<evidence type="ECO:0000256" key="2">
    <source>
        <dbReference type="ARBA" id="ARBA00022980"/>
    </source>
</evidence>
<dbReference type="InterPro" id="IPR045240">
    <property type="entry name" value="Ribosomal_uL4_euk/arch"/>
</dbReference>
<dbReference type="EMBL" id="KB110972">
    <property type="protein sequence ID" value="ELK26522.1"/>
    <property type="molecule type" value="Genomic_DNA"/>
</dbReference>
<keyword evidence="3" id="KW-0687">Ribonucleoprotein</keyword>
<dbReference type="GO" id="GO:1990904">
    <property type="term" value="C:ribonucleoprotein complex"/>
    <property type="evidence" value="ECO:0007669"/>
    <property type="project" value="UniProtKB-KW"/>
</dbReference>
<dbReference type="GO" id="GO:0003735">
    <property type="term" value="F:structural constituent of ribosome"/>
    <property type="evidence" value="ECO:0007669"/>
    <property type="project" value="InterPro"/>
</dbReference>
<name>L5LK03_MYODS</name>
<reference evidence="5" key="1">
    <citation type="journal article" date="2013" name="Science">
        <title>Comparative analysis of bat genomes provides insight into the evolution of flight and immunity.</title>
        <authorList>
            <person name="Zhang G."/>
            <person name="Cowled C."/>
            <person name="Shi Z."/>
            <person name="Huang Z."/>
            <person name="Bishop-Lilly K.A."/>
            <person name="Fang X."/>
            <person name="Wynne J.W."/>
            <person name="Xiong Z."/>
            <person name="Baker M.L."/>
            <person name="Zhao W."/>
            <person name="Tachedjian M."/>
            <person name="Zhu Y."/>
            <person name="Zhou P."/>
            <person name="Jiang X."/>
            <person name="Ng J."/>
            <person name="Yang L."/>
            <person name="Wu L."/>
            <person name="Xiao J."/>
            <person name="Feng Y."/>
            <person name="Chen Y."/>
            <person name="Sun X."/>
            <person name="Zhang Y."/>
            <person name="Marsh G.A."/>
            <person name="Crameri G."/>
            <person name="Broder C.C."/>
            <person name="Frey K.G."/>
            <person name="Wang L.F."/>
            <person name="Wang J."/>
        </authorList>
    </citation>
    <scope>NUCLEOTIDE SEQUENCE [LARGE SCALE GENOMIC DNA]</scope>
</reference>
<dbReference type="GO" id="GO:0006412">
    <property type="term" value="P:translation"/>
    <property type="evidence" value="ECO:0007669"/>
    <property type="project" value="InterPro"/>
</dbReference>
<accession>L5LK03</accession>
<dbReference type="InterPro" id="IPR023574">
    <property type="entry name" value="Ribosomal_uL4_dom_sf"/>
</dbReference>
<dbReference type="SUPFAM" id="SSF52166">
    <property type="entry name" value="Ribosomal protein L4"/>
    <property type="match status" value="1"/>
</dbReference>